<name>A0AAV7X0F6_PLEWA</name>
<evidence type="ECO:0000313" key="3">
    <source>
        <dbReference type="Proteomes" id="UP001066276"/>
    </source>
</evidence>
<proteinExistence type="predicted"/>
<accession>A0AAV7X0F6</accession>
<gene>
    <name evidence="2" type="ORF">NDU88_006069</name>
</gene>
<feature type="region of interest" description="Disordered" evidence="1">
    <location>
        <begin position="77"/>
        <end position="107"/>
    </location>
</feature>
<feature type="region of interest" description="Disordered" evidence="1">
    <location>
        <begin position="27"/>
        <end position="61"/>
    </location>
</feature>
<keyword evidence="3" id="KW-1185">Reference proteome</keyword>
<dbReference type="AlphaFoldDB" id="A0AAV7X0F6"/>
<evidence type="ECO:0000313" key="2">
    <source>
        <dbReference type="EMBL" id="KAJ1218491.1"/>
    </source>
</evidence>
<feature type="compositionally biased region" description="Basic and acidic residues" evidence="1">
    <location>
        <begin position="27"/>
        <end position="36"/>
    </location>
</feature>
<comment type="caution">
    <text evidence="2">The sequence shown here is derived from an EMBL/GenBank/DDBJ whole genome shotgun (WGS) entry which is preliminary data.</text>
</comment>
<dbReference type="Proteomes" id="UP001066276">
    <property type="component" value="Chromosome 1_1"/>
</dbReference>
<dbReference type="EMBL" id="JANPWB010000001">
    <property type="protein sequence ID" value="KAJ1218491.1"/>
    <property type="molecule type" value="Genomic_DNA"/>
</dbReference>
<evidence type="ECO:0000256" key="1">
    <source>
        <dbReference type="SAM" id="MobiDB-lite"/>
    </source>
</evidence>
<reference evidence="2" key="1">
    <citation type="journal article" date="2022" name="bioRxiv">
        <title>Sequencing and chromosome-scale assembly of the giantPleurodeles waltlgenome.</title>
        <authorList>
            <person name="Brown T."/>
            <person name="Elewa A."/>
            <person name="Iarovenko S."/>
            <person name="Subramanian E."/>
            <person name="Araus A.J."/>
            <person name="Petzold A."/>
            <person name="Susuki M."/>
            <person name="Suzuki K.-i.T."/>
            <person name="Hayashi T."/>
            <person name="Toyoda A."/>
            <person name="Oliveira C."/>
            <person name="Osipova E."/>
            <person name="Leigh N.D."/>
            <person name="Simon A."/>
            <person name="Yun M.H."/>
        </authorList>
    </citation>
    <scope>NUCLEOTIDE SEQUENCE</scope>
    <source>
        <strain evidence="2">20211129_DDA</strain>
        <tissue evidence="2">Liver</tissue>
    </source>
</reference>
<sequence length="147" mass="15459">MVPGINLCRGGLNSTGWGRLTRDWREGQAVSGERRQIGKRLASGGSEGGRGAGRRGLAADVGREAADERGALLSRSISRSSCPGLAGRDCGPRAPHRSTAGASTASSLNVKQSPCQAYADRAGHWSFDVVLTVKSRNVKMTEQSTCF</sequence>
<organism evidence="2 3">
    <name type="scientific">Pleurodeles waltl</name>
    <name type="common">Iberian ribbed newt</name>
    <dbReference type="NCBI Taxonomy" id="8319"/>
    <lineage>
        <taxon>Eukaryota</taxon>
        <taxon>Metazoa</taxon>
        <taxon>Chordata</taxon>
        <taxon>Craniata</taxon>
        <taxon>Vertebrata</taxon>
        <taxon>Euteleostomi</taxon>
        <taxon>Amphibia</taxon>
        <taxon>Batrachia</taxon>
        <taxon>Caudata</taxon>
        <taxon>Salamandroidea</taxon>
        <taxon>Salamandridae</taxon>
        <taxon>Pleurodelinae</taxon>
        <taxon>Pleurodeles</taxon>
    </lineage>
</organism>
<protein>
    <submittedName>
        <fullName evidence="2">Uncharacterized protein</fullName>
    </submittedName>
</protein>